<evidence type="ECO:0000256" key="1">
    <source>
        <dbReference type="SAM" id="MobiDB-lite"/>
    </source>
</evidence>
<feature type="region of interest" description="Disordered" evidence="1">
    <location>
        <begin position="29"/>
        <end position="99"/>
    </location>
</feature>
<proteinExistence type="predicted"/>
<feature type="compositionally biased region" description="Polar residues" evidence="1">
    <location>
        <begin position="64"/>
        <end position="76"/>
    </location>
</feature>
<dbReference type="AlphaFoldDB" id="A0A9W2XT93"/>
<feature type="region of interest" description="Disordered" evidence="1">
    <location>
        <begin position="174"/>
        <end position="210"/>
    </location>
</feature>
<protein>
    <submittedName>
        <fullName evidence="3">Uncharacterized protein LOC129604140</fullName>
    </submittedName>
</protein>
<evidence type="ECO:0000313" key="3">
    <source>
        <dbReference type="RefSeq" id="XP_055365098.1"/>
    </source>
</evidence>
<accession>A0A9W2XT93</accession>
<keyword evidence="2" id="KW-1185">Reference proteome</keyword>
<feature type="compositionally biased region" description="Basic and acidic residues" evidence="1">
    <location>
        <begin position="29"/>
        <end position="38"/>
    </location>
</feature>
<sequence length="285" mass="29954">MPAWAAARQEHVQALKGARQCNAVRKRCRDFPGSECEPKAPGPSDRNPEDANRPGATACLGSKGQESARGTASVLGTITPPCGNKHLQTGRRPDDVPPERLGAGATVCIQHEVYSPPASEVAQRKTQISDLQGVTISVRQEDIAVRGDPRGRWPSPKALGVPLCLSGGWADSPRSVSSGARKDNNAPSPSSPSPVAALTPNGGKAGHSISSSFTTDLPMASLKGPGRLALTSSINFCRNLVDLNPVFWLSIVAAIQFPSSISPYNFVTPAIFYVPAVQFPCSLSP</sequence>
<dbReference type="Proteomes" id="UP000515150">
    <property type="component" value="Chromosome 5"/>
</dbReference>
<name>A0A9W2XT93_BETSP</name>
<evidence type="ECO:0000313" key="2">
    <source>
        <dbReference type="Proteomes" id="UP000515150"/>
    </source>
</evidence>
<dbReference type="RefSeq" id="XP_055365098.1">
    <property type="nucleotide sequence ID" value="XM_055509123.1"/>
</dbReference>
<gene>
    <name evidence="3" type="primary">LOC129604140</name>
</gene>
<organism evidence="2 3">
    <name type="scientific">Betta splendens</name>
    <name type="common">Siamese fighting fish</name>
    <dbReference type="NCBI Taxonomy" id="158456"/>
    <lineage>
        <taxon>Eukaryota</taxon>
        <taxon>Metazoa</taxon>
        <taxon>Chordata</taxon>
        <taxon>Craniata</taxon>
        <taxon>Vertebrata</taxon>
        <taxon>Euteleostomi</taxon>
        <taxon>Actinopterygii</taxon>
        <taxon>Neopterygii</taxon>
        <taxon>Teleostei</taxon>
        <taxon>Neoteleostei</taxon>
        <taxon>Acanthomorphata</taxon>
        <taxon>Anabantaria</taxon>
        <taxon>Anabantiformes</taxon>
        <taxon>Anabantoidei</taxon>
        <taxon>Osphronemidae</taxon>
        <taxon>Betta</taxon>
    </lineage>
</organism>
<dbReference type="GeneID" id="129604140"/>
<reference evidence="3" key="1">
    <citation type="submission" date="2025-08" db="UniProtKB">
        <authorList>
            <consortium name="RefSeq"/>
        </authorList>
    </citation>
    <scope>IDENTIFICATION</scope>
</reference>
<dbReference type="KEGG" id="bspl:129604140"/>